<dbReference type="EMBL" id="JARBJD010000682">
    <property type="protein sequence ID" value="KAK2940372.1"/>
    <property type="molecule type" value="Genomic_DNA"/>
</dbReference>
<organism evidence="1 3">
    <name type="scientific">Blattamonas nauphoetae</name>
    <dbReference type="NCBI Taxonomy" id="2049346"/>
    <lineage>
        <taxon>Eukaryota</taxon>
        <taxon>Metamonada</taxon>
        <taxon>Preaxostyla</taxon>
        <taxon>Oxymonadida</taxon>
        <taxon>Blattamonas</taxon>
    </lineage>
</organism>
<comment type="caution">
    <text evidence="1">The sequence shown here is derived from an EMBL/GenBank/DDBJ whole genome shotgun (WGS) entry which is preliminary data.</text>
</comment>
<evidence type="ECO:0008006" key="4">
    <source>
        <dbReference type="Google" id="ProtNLM"/>
    </source>
</evidence>
<gene>
    <name evidence="2" type="ORF">BLNAU_14325</name>
    <name evidence="1" type="ORF">BLNAU_24726</name>
</gene>
<evidence type="ECO:0000313" key="2">
    <source>
        <dbReference type="EMBL" id="KAK2950654.1"/>
    </source>
</evidence>
<evidence type="ECO:0000313" key="3">
    <source>
        <dbReference type="Proteomes" id="UP001281761"/>
    </source>
</evidence>
<dbReference type="Proteomes" id="UP001281761">
    <property type="component" value="Unassembled WGS sequence"/>
</dbReference>
<protein>
    <recommendedName>
        <fullName evidence="4">Protein kinase domain-containing protein</fullName>
    </recommendedName>
</protein>
<name>A0ABQ9WLN4_9EUKA</name>
<dbReference type="InterPro" id="IPR011009">
    <property type="entry name" value="Kinase-like_dom_sf"/>
</dbReference>
<evidence type="ECO:0000313" key="1">
    <source>
        <dbReference type="EMBL" id="KAK2940372.1"/>
    </source>
</evidence>
<dbReference type="Gene3D" id="1.10.510.10">
    <property type="entry name" value="Transferase(Phosphotransferase) domain 1"/>
    <property type="match status" value="1"/>
</dbReference>
<reference evidence="1 3" key="1">
    <citation type="journal article" date="2022" name="bioRxiv">
        <title>Genomics of Preaxostyla Flagellates Illuminates Evolutionary Transitions and the Path Towards Mitochondrial Loss.</title>
        <authorList>
            <person name="Novak L.V.F."/>
            <person name="Treitli S.C."/>
            <person name="Pyrih J."/>
            <person name="Halakuc P."/>
            <person name="Pipaliya S.V."/>
            <person name="Vacek V."/>
            <person name="Brzon O."/>
            <person name="Soukal P."/>
            <person name="Eme L."/>
            <person name="Dacks J.B."/>
            <person name="Karnkowska A."/>
            <person name="Elias M."/>
            <person name="Hampl V."/>
        </authorList>
    </citation>
    <scope>NUCLEOTIDE SEQUENCE [LARGE SCALE GENOMIC DNA]</scope>
    <source>
        <strain evidence="1">NAU3</strain>
        <tissue evidence="1">Gut</tissue>
    </source>
</reference>
<keyword evidence="3" id="KW-1185">Reference proteome</keyword>
<accession>A0ABQ9WLN4</accession>
<dbReference type="EMBL" id="JARBJD010000131">
    <property type="protein sequence ID" value="KAK2950654.1"/>
    <property type="molecule type" value="Genomic_DNA"/>
</dbReference>
<dbReference type="SUPFAM" id="SSF56112">
    <property type="entry name" value="Protein kinase-like (PK-like)"/>
    <property type="match status" value="1"/>
</dbReference>
<sequence length="148" mass="16778">MLKKILLATIESINELDRKGAMIGRGSLGTVMRLHNEQTKEEVVMKHVKQSGSNSASSLESTLQRLISLRSETLLPYLSYDRHDDGFDVFMSFWDKKTLGKHVERQEKNGVKLTEGVCHFESHLSLSRAVHLVEQCMDIIPFSSFADL</sequence>
<proteinExistence type="predicted"/>